<dbReference type="AlphaFoldDB" id="A0A556SAZ2"/>
<evidence type="ECO:0000313" key="3">
    <source>
        <dbReference type="Proteomes" id="UP000319483"/>
    </source>
</evidence>
<dbReference type="PROSITE" id="PS50943">
    <property type="entry name" value="HTH_CROC1"/>
    <property type="match status" value="1"/>
</dbReference>
<dbReference type="SUPFAM" id="SSF47413">
    <property type="entry name" value="lambda repressor-like DNA-binding domains"/>
    <property type="match status" value="1"/>
</dbReference>
<evidence type="ECO:0000259" key="1">
    <source>
        <dbReference type="PROSITE" id="PS50943"/>
    </source>
</evidence>
<feature type="domain" description="HTH cro/C1-type" evidence="1">
    <location>
        <begin position="10"/>
        <end position="63"/>
    </location>
</feature>
<dbReference type="InterPro" id="IPR010982">
    <property type="entry name" value="Lambda_DNA-bd_dom_sf"/>
</dbReference>
<dbReference type="Pfam" id="PF01381">
    <property type="entry name" value="HTH_3"/>
    <property type="match status" value="1"/>
</dbReference>
<accession>A0A556SAZ2</accession>
<organism evidence="2 3">
    <name type="scientific">Gilliamella apicola</name>
    <dbReference type="NCBI Taxonomy" id="1196095"/>
    <lineage>
        <taxon>Bacteria</taxon>
        <taxon>Pseudomonadati</taxon>
        <taxon>Pseudomonadota</taxon>
        <taxon>Gammaproteobacteria</taxon>
        <taxon>Orbales</taxon>
        <taxon>Orbaceae</taxon>
        <taxon>Gilliamella</taxon>
    </lineage>
</organism>
<dbReference type="Proteomes" id="UP000319483">
    <property type="component" value="Unassembled WGS sequence"/>
</dbReference>
<gene>
    <name evidence="2" type="ORF">FPQ15_08970</name>
</gene>
<comment type="caution">
    <text evidence="2">The sequence shown here is derived from an EMBL/GenBank/DDBJ whole genome shotgun (WGS) entry which is preliminary data.</text>
</comment>
<dbReference type="Gene3D" id="1.10.260.40">
    <property type="entry name" value="lambda repressor-like DNA-binding domains"/>
    <property type="match status" value="1"/>
</dbReference>
<dbReference type="EMBL" id="VMHM01000011">
    <property type="protein sequence ID" value="TSJ98303.1"/>
    <property type="molecule type" value="Genomic_DNA"/>
</dbReference>
<name>A0A556SAZ2_9GAMM</name>
<protein>
    <submittedName>
        <fullName evidence="2">Helix-turn-helix transcriptional regulator</fullName>
    </submittedName>
</protein>
<dbReference type="SMART" id="SM00530">
    <property type="entry name" value="HTH_XRE"/>
    <property type="match status" value="1"/>
</dbReference>
<reference evidence="2 3" key="1">
    <citation type="submission" date="2019-07" db="EMBL/GenBank/DDBJ databases">
        <title>Gilliamella genomes.</title>
        <authorList>
            <person name="Zheng H."/>
        </authorList>
    </citation>
    <scope>NUCLEOTIDE SEQUENCE [LARGE SCALE GENOMIC DNA]</scope>
    <source>
        <strain evidence="2 3">W8127</strain>
    </source>
</reference>
<dbReference type="RefSeq" id="WP_144092217.1">
    <property type="nucleotide sequence ID" value="NZ_JBHZLE010000015.1"/>
</dbReference>
<proteinExistence type="predicted"/>
<evidence type="ECO:0000313" key="2">
    <source>
        <dbReference type="EMBL" id="TSJ98303.1"/>
    </source>
</evidence>
<dbReference type="CDD" id="cd00093">
    <property type="entry name" value="HTH_XRE"/>
    <property type="match status" value="1"/>
</dbReference>
<sequence length="138" mass="15154">MTITSPKDRIKEERKRLKLTQAVIAELFGIQRETWSRYESGVISPGMDVLIAFSKLGADIQYILTGEKQLGLILTKEEKELLDLYRNAPITIKAAALGALTAGTAQQNSKQTIGSVSGGQVSAENINNYNIGFKRKRG</sequence>
<dbReference type="GO" id="GO:0003677">
    <property type="term" value="F:DNA binding"/>
    <property type="evidence" value="ECO:0007669"/>
    <property type="project" value="InterPro"/>
</dbReference>
<dbReference type="InterPro" id="IPR001387">
    <property type="entry name" value="Cro/C1-type_HTH"/>
</dbReference>